<keyword evidence="4" id="KW-0539">Nucleus</keyword>
<evidence type="ECO:0000256" key="4">
    <source>
        <dbReference type="ARBA" id="ARBA00023242"/>
    </source>
</evidence>
<keyword evidence="7" id="KW-1185">Reference proteome</keyword>
<dbReference type="Pfam" id="PF16900">
    <property type="entry name" value="REPA_OB_2"/>
    <property type="match status" value="1"/>
</dbReference>
<dbReference type="Proteomes" id="UP000000305">
    <property type="component" value="Unassembled WGS sequence"/>
</dbReference>
<dbReference type="Gene3D" id="2.40.50.140">
    <property type="entry name" value="Nucleic acid-binding proteins"/>
    <property type="match status" value="2"/>
</dbReference>
<dbReference type="PANTHER" id="PTHR47165">
    <property type="entry name" value="OS03G0429900 PROTEIN"/>
    <property type="match status" value="1"/>
</dbReference>
<evidence type="ECO:0000313" key="6">
    <source>
        <dbReference type="EMBL" id="EFX76253.1"/>
    </source>
</evidence>
<dbReference type="KEGG" id="dpx:DAPPUDRAFT_249126"/>
<reference evidence="6 7" key="1">
    <citation type="journal article" date="2011" name="Science">
        <title>The ecoresponsive genome of Daphnia pulex.</title>
        <authorList>
            <person name="Colbourne J.K."/>
            <person name="Pfrender M.E."/>
            <person name="Gilbert D."/>
            <person name="Thomas W.K."/>
            <person name="Tucker A."/>
            <person name="Oakley T.H."/>
            <person name="Tokishita S."/>
            <person name="Aerts A."/>
            <person name="Arnold G.J."/>
            <person name="Basu M.K."/>
            <person name="Bauer D.J."/>
            <person name="Caceres C.E."/>
            <person name="Carmel L."/>
            <person name="Casola C."/>
            <person name="Choi J.H."/>
            <person name="Detter J.C."/>
            <person name="Dong Q."/>
            <person name="Dusheyko S."/>
            <person name="Eads B.D."/>
            <person name="Frohlich T."/>
            <person name="Geiler-Samerotte K.A."/>
            <person name="Gerlach D."/>
            <person name="Hatcher P."/>
            <person name="Jogdeo S."/>
            <person name="Krijgsveld J."/>
            <person name="Kriventseva E.V."/>
            <person name="Kultz D."/>
            <person name="Laforsch C."/>
            <person name="Lindquist E."/>
            <person name="Lopez J."/>
            <person name="Manak J.R."/>
            <person name="Muller J."/>
            <person name="Pangilinan J."/>
            <person name="Patwardhan R.P."/>
            <person name="Pitluck S."/>
            <person name="Pritham E.J."/>
            <person name="Rechtsteiner A."/>
            <person name="Rho M."/>
            <person name="Rogozin I.B."/>
            <person name="Sakarya O."/>
            <person name="Salamov A."/>
            <person name="Schaack S."/>
            <person name="Shapiro H."/>
            <person name="Shiga Y."/>
            <person name="Skalitzky C."/>
            <person name="Smith Z."/>
            <person name="Souvorov A."/>
            <person name="Sung W."/>
            <person name="Tang Z."/>
            <person name="Tsuchiya D."/>
            <person name="Tu H."/>
            <person name="Vos H."/>
            <person name="Wang M."/>
            <person name="Wolf Y.I."/>
            <person name="Yamagata H."/>
            <person name="Yamada T."/>
            <person name="Ye Y."/>
            <person name="Shaw J.R."/>
            <person name="Andrews J."/>
            <person name="Crease T.J."/>
            <person name="Tang H."/>
            <person name="Lucas S.M."/>
            <person name="Robertson H.M."/>
            <person name="Bork P."/>
            <person name="Koonin E.V."/>
            <person name="Zdobnov E.M."/>
            <person name="Grigoriev I.V."/>
            <person name="Lynch M."/>
            <person name="Boore J.L."/>
        </authorList>
    </citation>
    <scope>NUCLEOTIDE SEQUENCE [LARGE SCALE GENOMIC DNA]</scope>
</reference>
<organism evidence="6 7">
    <name type="scientific">Daphnia pulex</name>
    <name type="common">Water flea</name>
    <dbReference type="NCBI Taxonomy" id="6669"/>
    <lineage>
        <taxon>Eukaryota</taxon>
        <taxon>Metazoa</taxon>
        <taxon>Ecdysozoa</taxon>
        <taxon>Arthropoda</taxon>
        <taxon>Crustacea</taxon>
        <taxon>Branchiopoda</taxon>
        <taxon>Diplostraca</taxon>
        <taxon>Cladocera</taxon>
        <taxon>Anomopoda</taxon>
        <taxon>Daphniidae</taxon>
        <taxon>Daphnia</taxon>
    </lineage>
</organism>
<dbReference type="OrthoDB" id="1751331at2759"/>
<gene>
    <name evidence="6" type="ORF">DAPPUDRAFT_249126</name>
</gene>
<dbReference type="FunFam" id="2.40.50.140:FF:000064">
    <property type="entry name" value="Replication protein A subunit"/>
    <property type="match status" value="1"/>
</dbReference>
<dbReference type="PhylomeDB" id="E9GVX4"/>
<keyword evidence="3" id="KW-0238">DNA-binding</keyword>
<dbReference type="EMBL" id="GL732569">
    <property type="protein sequence ID" value="EFX76253.1"/>
    <property type="molecule type" value="Genomic_DNA"/>
</dbReference>
<dbReference type="eggNOG" id="KOG0851">
    <property type="taxonomic scope" value="Eukaryota"/>
</dbReference>
<dbReference type="InParanoid" id="E9GVX4"/>
<name>E9GVX4_DAPPU</name>
<accession>E9GVX4</accession>
<dbReference type="OMA" id="YIRINHD"/>
<evidence type="ECO:0000256" key="2">
    <source>
        <dbReference type="ARBA" id="ARBA00022705"/>
    </source>
</evidence>
<feature type="domain" description="Replication protein A OB" evidence="5">
    <location>
        <begin position="83"/>
        <end position="180"/>
    </location>
</feature>
<evidence type="ECO:0000256" key="1">
    <source>
        <dbReference type="ARBA" id="ARBA00004123"/>
    </source>
</evidence>
<evidence type="ECO:0000313" key="7">
    <source>
        <dbReference type="Proteomes" id="UP000000305"/>
    </source>
</evidence>
<comment type="subcellular location">
    <subcellularLocation>
        <location evidence="1">Nucleus</location>
    </subcellularLocation>
</comment>
<dbReference type="GO" id="GO:0006260">
    <property type="term" value="P:DNA replication"/>
    <property type="evidence" value="ECO:0007669"/>
    <property type="project" value="UniProtKB-KW"/>
</dbReference>
<dbReference type="InterPro" id="IPR012340">
    <property type="entry name" value="NA-bd_OB-fold"/>
</dbReference>
<dbReference type="SUPFAM" id="SSF50249">
    <property type="entry name" value="Nucleic acid-binding proteins"/>
    <property type="match status" value="2"/>
</dbReference>
<protein>
    <recommendedName>
        <fullName evidence="5">Replication protein A OB domain-containing protein</fullName>
    </recommendedName>
</protein>
<sequence>MEFDPNVVVWTTPIANVDGPICSFCDRHIGKVYYISQAKLKAANKQYSKIKNDYEMTFNKNTTVYTCDEATKIPPITFNFLPIAQLPNMDKDSVIDVIGVVKSAKDVRCITSKTTKTELKLREVQMVDSTNAEVNLTLWGKLAEEFDATSKPVVALKGAKLSDFGGRSLGTVSSTVVQLNAV</sequence>
<dbReference type="GO" id="GO:0005634">
    <property type="term" value="C:nucleus"/>
    <property type="evidence" value="ECO:0007669"/>
    <property type="project" value="UniProtKB-SubCell"/>
</dbReference>
<dbReference type="GO" id="GO:0003677">
    <property type="term" value="F:DNA binding"/>
    <property type="evidence" value="ECO:0007669"/>
    <property type="project" value="UniProtKB-KW"/>
</dbReference>
<dbReference type="HOGENOM" id="CLU_1483452_0_0_1"/>
<proteinExistence type="predicted"/>
<evidence type="ECO:0000259" key="5">
    <source>
        <dbReference type="Pfam" id="PF16900"/>
    </source>
</evidence>
<dbReference type="PANTHER" id="PTHR47165:SF4">
    <property type="entry name" value="OS03G0429900 PROTEIN"/>
    <property type="match status" value="1"/>
</dbReference>
<dbReference type="CDD" id="cd04475">
    <property type="entry name" value="RPA1_DBD_B"/>
    <property type="match status" value="1"/>
</dbReference>
<dbReference type="InterPro" id="IPR031657">
    <property type="entry name" value="REPA_OB_2"/>
</dbReference>
<evidence type="ECO:0000256" key="3">
    <source>
        <dbReference type="ARBA" id="ARBA00023125"/>
    </source>
</evidence>
<keyword evidence="2" id="KW-0235">DNA replication</keyword>
<dbReference type="AlphaFoldDB" id="E9GVX4"/>
<dbReference type="STRING" id="6669.E9GVX4"/>